<dbReference type="SUPFAM" id="SSF100895">
    <property type="entry name" value="Kazal-type serine protease inhibitors"/>
    <property type="match status" value="1"/>
</dbReference>
<dbReference type="Gene3D" id="4.10.800.10">
    <property type="entry name" value="Thyroglobulin type-1"/>
    <property type="match status" value="1"/>
</dbReference>
<evidence type="ECO:0000256" key="10">
    <source>
        <dbReference type="SAM" id="SignalP"/>
    </source>
</evidence>
<sequence>MKLLCCVILTVFVVTSAKRPRKFEGDFEFAEEDETKPNPLSSNSEKKKWIHDPDSDLCQPLHCKKREICLLEDALTAVCVSKKELHRNGDIVIPKSKILADEAKNKLKHKKGSEDDDDIFYNSDNDESDDTDNRDVVTPRCAPCPVITPAFICGTDNKTYSSICRLDYHNCIHQSTVAIMCHGFCPCKTGGDHSWKKQKRNERLGNLKSKYSKIKDVDNNIKKVTSNQLFADKYSFIPQDFKYENKHYKYIKYTKHDNNLNKINFGSTKIPYSEDKQKMRGYNDVLDKPSHNSLNHYKECSPSAQQTMGNRLLDWFSVIMADSKRRRFRNKSSNAYFPSGCKLEVKWMFQHLDTDADSLLSLQELYDLEHDENEHCIKPFLNECDIDRDIFINPKEWCRCFEKTERPCAAVRRRISTQLLGSYMPSCDDEGYYTPTQCHSATGMCWCVDKHGVEAPNSRIRGKPECETILGLNGSKSKVSDSLNNNSSAEDDDDDDDDDTDQSLEGSADQPLDF</sequence>
<feature type="region of interest" description="Disordered" evidence="9">
    <location>
        <begin position="474"/>
        <end position="514"/>
    </location>
</feature>
<dbReference type="InterPro" id="IPR000716">
    <property type="entry name" value="Thyroglobulin_1"/>
</dbReference>
<keyword evidence="14" id="KW-1185">Reference proteome</keyword>
<dbReference type="InterPro" id="IPR002350">
    <property type="entry name" value="Kazal_dom"/>
</dbReference>
<comment type="caution">
    <text evidence="8">Lacks conserved residue(s) required for the propagation of feature annotation.</text>
</comment>
<dbReference type="InterPro" id="IPR036058">
    <property type="entry name" value="Kazal_dom_sf"/>
</dbReference>
<dbReference type="KEGG" id="btab:109043308"/>
<evidence type="ECO:0000256" key="9">
    <source>
        <dbReference type="SAM" id="MobiDB-lite"/>
    </source>
</evidence>
<dbReference type="PROSITE" id="PS00484">
    <property type="entry name" value="THYROGLOBULIN_1_1"/>
    <property type="match status" value="1"/>
</dbReference>
<feature type="compositionally biased region" description="Acidic residues" evidence="9">
    <location>
        <begin position="489"/>
        <end position="502"/>
    </location>
</feature>
<evidence type="ECO:0000256" key="1">
    <source>
        <dbReference type="ARBA" id="ARBA00004613"/>
    </source>
</evidence>
<evidence type="ECO:0000256" key="7">
    <source>
        <dbReference type="ARBA" id="ARBA00023207"/>
    </source>
</evidence>
<feature type="signal peptide" evidence="10">
    <location>
        <begin position="1"/>
        <end position="17"/>
    </location>
</feature>
<keyword evidence="6" id="KW-0325">Glycoprotein</keyword>
<dbReference type="SUPFAM" id="SSF57610">
    <property type="entry name" value="Thyroglobulin type-1 domain"/>
    <property type="match status" value="1"/>
</dbReference>
<dbReference type="Gene3D" id="3.30.60.30">
    <property type="match status" value="1"/>
</dbReference>
<comment type="subcellular location">
    <subcellularLocation>
        <location evidence="1">Secreted</location>
    </subcellularLocation>
</comment>
<dbReference type="Pfam" id="PF00086">
    <property type="entry name" value="Thyroglobulin_1"/>
    <property type="match status" value="1"/>
</dbReference>
<name>A0A9P0C803_BEMTA</name>
<feature type="disulfide bond" evidence="8">
    <location>
        <begin position="408"/>
        <end position="427"/>
    </location>
</feature>
<evidence type="ECO:0000259" key="11">
    <source>
        <dbReference type="PROSITE" id="PS51162"/>
    </source>
</evidence>
<evidence type="ECO:0000256" key="4">
    <source>
        <dbReference type="ARBA" id="ARBA00022974"/>
    </source>
</evidence>
<dbReference type="GO" id="GO:0050840">
    <property type="term" value="F:extracellular matrix binding"/>
    <property type="evidence" value="ECO:0007669"/>
    <property type="project" value="TreeGrafter"/>
</dbReference>
<evidence type="ECO:0000256" key="3">
    <source>
        <dbReference type="ARBA" id="ARBA00022729"/>
    </source>
</evidence>
<dbReference type="Pfam" id="PF10591">
    <property type="entry name" value="SPARC_Ca_bdg"/>
    <property type="match status" value="1"/>
</dbReference>
<feature type="domain" description="Kazal-like" evidence="12">
    <location>
        <begin position="135"/>
        <end position="186"/>
    </location>
</feature>
<dbReference type="InterPro" id="IPR011992">
    <property type="entry name" value="EF-hand-dom_pair"/>
</dbReference>
<feature type="compositionally biased region" description="Acidic residues" evidence="9">
    <location>
        <begin position="114"/>
        <end position="130"/>
    </location>
</feature>
<keyword evidence="4" id="KW-0654">Proteoglycan</keyword>
<dbReference type="Proteomes" id="UP001152759">
    <property type="component" value="Chromosome 3"/>
</dbReference>
<gene>
    <name evidence="13" type="ORF">BEMITA_LOCUS5173</name>
</gene>
<evidence type="ECO:0000256" key="8">
    <source>
        <dbReference type="PROSITE-ProRule" id="PRU00500"/>
    </source>
</evidence>
<dbReference type="CDD" id="cd00104">
    <property type="entry name" value="KAZAL_FS"/>
    <property type="match status" value="1"/>
</dbReference>
<evidence type="ECO:0000259" key="12">
    <source>
        <dbReference type="PROSITE" id="PS51465"/>
    </source>
</evidence>
<keyword evidence="7" id="KW-0357">Heparan sulfate</keyword>
<dbReference type="PROSITE" id="PS51465">
    <property type="entry name" value="KAZAL_2"/>
    <property type="match status" value="1"/>
</dbReference>
<dbReference type="PROSITE" id="PS51162">
    <property type="entry name" value="THYROGLOBULIN_1_2"/>
    <property type="match status" value="1"/>
</dbReference>
<keyword evidence="5 8" id="KW-1015">Disulfide bond</keyword>
<dbReference type="Pfam" id="PF07648">
    <property type="entry name" value="Kazal_2"/>
    <property type="match status" value="1"/>
</dbReference>
<dbReference type="SUPFAM" id="SSF47473">
    <property type="entry name" value="EF-hand"/>
    <property type="match status" value="1"/>
</dbReference>
<keyword evidence="2" id="KW-0964">Secreted</keyword>
<protein>
    <recommendedName>
        <fullName evidence="15">Testican-2</fullName>
    </recommendedName>
</protein>
<evidence type="ECO:0000256" key="5">
    <source>
        <dbReference type="ARBA" id="ARBA00023157"/>
    </source>
</evidence>
<feature type="region of interest" description="Disordered" evidence="9">
    <location>
        <begin position="110"/>
        <end position="134"/>
    </location>
</feature>
<keyword evidence="3 10" id="KW-0732">Signal</keyword>
<dbReference type="EMBL" id="OU963864">
    <property type="protein sequence ID" value="CAH0767977.1"/>
    <property type="molecule type" value="Genomic_DNA"/>
</dbReference>
<evidence type="ECO:0000256" key="2">
    <source>
        <dbReference type="ARBA" id="ARBA00022525"/>
    </source>
</evidence>
<dbReference type="GO" id="GO:0005509">
    <property type="term" value="F:calcium ion binding"/>
    <property type="evidence" value="ECO:0007669"/>
    <property type="project" value="InterPro"/>
</dbReference>
<accession>A0A9P0C803</accession>
<feature type="chain" id="PRO_5040158981" description="Testican-2" evidence="10">
    <location>
        <begin position="18"/>
        <end position="514"/>
    </location>
</feature>
<evidence type="ECO:0000313" key="14">
    <source>
        <dbReference type="Proteomes" id="UP001152759"/>
    </source>
</evidence>
<reference evidence="13" key="1">
    <citation type="submission" date="2021-12" db="EMBL/GenBank/DDBJ databases">
        <authorList>
            <person name="King R."/>
        </authorList>
    </citation>
    <scope>NUCLEOTIDE SEQUENCE</scope>
</reference>
<dbReference type="PANTHER" id="PTHR13866:SF30">
    <property type="match status" value="1"/>
</dbReference>
<feature type="disulfide bond" evidence="8">
    <location>
        <begin position="438"/>
        <end position="445"/>
    </location>
</feature>
<dbReference type="AlphaFoldDB" id="A0A9P0C803"/>
<organism evidence="13 14">
    <name type="scientific">Bemisia tabaci</name>
    <name type="common">Sweetpotato whitefly</name>
    <name type="synonym">Aleurodes tabaci</name>
    <dbReference type="NCBI Taxonomy" id="7038"/>
    <lineage>
        <taxon>Eukaryota</taxon>
        <taxon>Metazoa</taxon>
        <taxon>Ecdysozoa</taxon>
        <taxon>Arthropoda</taxon>
        <taxon>Hexapoda</taxon>
        <taxon>Insecta</taxon>
        <taxon>Pterygota</taxon>
        <taxon>Neoptera</taxon>
        <taxon>Paraneoptera</taxon>
        <taxon>Hemiptera</taxon>
        <taxon>Sternorrhyncha</taxon>
        <taxon>Aleyrodoidea</taxon>
        <taxon>Aleyrodidae</taxon>
        <taxon>Aleyrodinae</taxon>
        <taxon>Bemisia</taxon>
    </lineage>
</organism>
<feature type="domain" description="Thyroglobulin type-1" evidence="11">
    <location>
        <begin position="405"/>
        <end position="466"/>
    </location>
</feature>
<dbReference type="GO" id="GO:0005615">
    <property type="term" value="C:extracellular space"/>
    <property type="evidence" value="ECO:0007669"/>
    <property type="project" value="TreeGrafter"/>
</dbReference>
<evidence type="ECO:0008006" key="15">
    <source>
        <dbReference type="Google" id="ProtNLM"/>
    </source>
</evidence>
<evidence type="ECO:0000313" key="13">
    <source>
        <dbReference type="EMBL" id="CAH0767977.1"/>
    </source>
</evidence>
<evidence type="ECO:0000256" key="6">
    <source>
        <dbReference type="ARBA" id="ARBA00023180"/>
    </source>
</evidence>
<dbReference type="SMART" id="SM00280">
    <property type="entry name" value="KAZAL"/>
    <property type="match status" value="1"/>
</dbReference>
<dbReference type="SMART" id="SM00211">
    <property type="entry name" value="TY"/>
    <property type="match status" value="1"/>
</dbReference>
<dbReference type="Gene3D" id="1.10.238.10">
    <property type="entry name" value="EF-hand"/>
    <property type="match status" value="1"/>
</dbReference>
<dbReference type="InterPro" id="IPR019577">
    <property type="entry name" value="SPARC/Testican_Ca-bd-dom"/>
</dbReference>
<dbReference type="PANTHER" id="PTHR13866">
    <property type="entry name" value="SPARC OSTEONECTIN"/>
    <property type="match status" value="1"/>
</dbReference>
<feature type="compositionally biased region" description="Polar residues" evidence="9">
    <location>
        <begin position="474"/>
        <end position="488"/>
    </location>
</feature>
<dbReference type="GO" id="GO:0005518">
    <property type="term" value="F:collagen binding"/>
    <property type="evidence" value="ECO:0007669"/>
    <property type="project" value="TreeGrafter"/>
</dbReference>
<dbReference type="InterPro" id="IPR036857">
    <property type="entry name" value="Thyroglobulin_1_sf"/>
</dbReference>
<proteinExistence type="predicted"/>
<dbReference type="CDD" id="cd00191">
    <property type="entry name" value="TY"/>
    <property type="match status" value="1"/>
</dbReference>